<evidence type="ECO:0000313" key="9">
    <source>
        <dbReference type="Proteomes" id="UP000078454"/>
    </source>
</evidence>
<evidence type="ECO:0000256" key="4">
    <source>
        <dbReference type="ARBA" id="ARBA00023139"/>
    </source>
</evidence>
<keyword evidence="9" id="KW-1185">Reference proteome</keyword>
<comment type="caution">
    <text evidence="8">The sequence shown here is derived from an EMBL/GenBank/DDBJ whole genome shotgun (WGS) entry which is preliminary data.</text>
</comment>
<dbReference type="RefSeq" id="WP_068669108.1">
    <property type="nucleotide sequence ID" value="NZ_LYPB01000087.1"/>
</dbReference>
<protein>
    <recommendedName>
        <fullName evidence="10">ABC transporter substrate-binding protein</fullName>
    </recommendedName>
</protein>
<evidence type="ECO:0000256" key="1">
    <source>
        <dbReference type="ARBA" id="ARBA00022475"/>
    </source>
</evidence>
<dbReference type="Proteomes" id="UP000078454">
    <property type="component" value="Unassembled WGS sequence"/>
</dbReference>
<dbReference type="AlphaFoldDB" id="A0A198A1E4"/>
<evidence type="ECO:0000256" key="7">
    <source>
        <dbReference type="SAM" id="SignalP"/>
    </source>
</evidence>
<evidence type="ECO:0000256" key="2">
    <source>
        <dbReference type="ARBA" id="ARBA00022729"/>
    </source>
</evidence>
<dbReference type="SUPFAM" id="SSF53850">
    <property type="entry name" value="Periplasmic binding protein-like II"/>
    <property type="match status" value="1"/>
</dbReference>
<proteinExistence type="predicted"/>
<dbReference type="InterPro" id="IPR006059">
    <property type="entry name" value="SBP"/>
</dbReference>
<gene>
    <name evidence="8" type="ORF">A8708_05305</name>
</gene>
<dbReference type="PANTHER" id="PTHR43649:SF33">
    <property type="entry name" value="POLYGALACTURONAN_RHAMNOGALACTURONAN-BINDING PROTEIN YTCQ"/>
    <property type="match status" value="1"/>
</dbReference>
<keyword evidence="1" id="KW-1003">Cell membrane</keyword>
<dbReference type="OrthoDB" id="2498957at2"/>
<keyword evidence="2 7" id="KW-0732">Signal</keyword>
<evidence type="ECO:0000313" key="8">
    <source>
        <dbReference type="EMBL" id="OAS14917.1"/>
    </source>
</evidence>
<dbReference type="Gene3D" id="3.40.190.10">
    <property type="entry name" value="Periplasmic binding protein-like II"/>
    <property type="match status" value="2"/>
</dbReference>
<evidence type="ECO:0000256" key="5">
    <source>
        <dbReference type="ARBA" id="ARBA00023288"/>
    </source>
</evidence>
<keyword evidence="3" id="KW-0472">Membrane</keyword>
<dbReference type="PROSITE" id="PS51257">
    <property type="entry name" value="PROKAR_LIPOPROTEIN"/>
    <property type="match status" value="1"/>
</dbReference>
<feature type="region of interest" description="Disordered" evidence="6">
    <location>
        <begin position="32"/>
        <end position="52"/>
    </location>
</feature>
<evidence type="ECO:0000256" key="3">
    <source>
        <dbReference type="ARBA" id="ARBA00023136"/>
    </source>
</evidence>
<keyword evidence="4" id="KW-0564">Palmitate</keyword>
<name>A0A198A1E4_9BACL</name>
<keyword evidence="5" id="KW-0449">Lipoprotein</keyword>
<dbReference type="InterPro" id="IPR050490">
    <property type="entry name" value="Bact_solute-bd_prot1"/>
</dbReference>
<feature type="signal peptide" evidence="7">
    <location>
        <begin position="1"/>
        <end position="23"/>
    </location>
</feature>
<organism evidence="8 9">
    <name type="scientific">Paenibacillus oryzisoli</name>
    <dbReference type="NCBI Taxonomy" id="1850517"/>
    <lineage>
        <taxon>Bacteria</taxon>
        <taxon>Bacillati</taxon>
        <taxon>Bacillota</taxon>
        <taxon>Bacilli</taxon>
        <taxon>Bacillales</taxon>
        <taxon>Paenibacillaceae</taxon>
        <taxon>Paenibacillus</taxon>
    </lineage>
</organism>
<dbReference type="PANTHER" id="PTHR43649">
    <property type="entry name" value="ARABINOSE-BINDING PROTEIN-RELATED"/>
    <property type="match status" value="1"/>
</dbReference>
<evidence type="ECO:0008006" key="10">
    <source>
        <dbReference type="Google" id="ProtNLM"/>
    </source>
</evidence>
<accession>A0A198A1E4</accession>
<sequence>MKMLKKSITFSMLAMVFATSITACSTKSADTGVASTASTTPTNEVATNSPNAEANKYKDPIELSLALWDVESGLAKSKDDAIYQLLSKKFNVTFKPVGITWDDYAQKINLWAASDSLPDIFSIDAIGTPTFYNWVNQGVVKPLPKDLSKYQNLSKYLDVNDIQATKINGQFYGIPRRTYPSLDYNANDRVIFYRWDWAQAAGVTKEPNTYEEFKDMMVKIVNANPEGKKPVGLTGLPKTAPDVLWTYSNPLATSDGSGADSKWVKEDGKYIPAIFSKNSLPTLKLARDWFTSGIVDKDLPLLKGEQHYEKFASGKAAAIVVSGGYINGYKKIEKDRFSKVYPDKKFTEAVKSLKPLVSTDGNRYHPVFKTYWSESYFNAKISDKKMERILDLYDYLLSNEGKRLVNYGIENVDYKLDGAKIVPIDPKVVIGEKYPSTLVFNTLATWETLYPVDDANDQSWMNKDLQKDAIDYMKFIKGNTKVPSFSPELTLVSTPAKDKFSVIHSDFLIKIMVGTDDVEKMFNKEVEVYKGKGLDKVIQEVNEKSQQMGIK</sequence>
<dbReference type="STRING" id="1850517.A8708_05305"/>
<feature type="chain" id="PRO_5039036857" description="ABC transporter substrate-binding protein" evidence="7">
    <location>
        <begin position="24"/>
        <end position="551"/>
    </location>
</feature>
<reference evidence="8 9" key="1">
    <citation type="submission" date="2016-05" db="EMBL/GenBank/DDBJ databases">
        <title>Paenibacillus sp. 1ZS3-15 nov., isolated from the rhizosphere soil.</title>
        <authorList>
            <person name="Zhang X.X."/>
            <person name="Zhang J."/>
        </authorList>
    </citation>
    <scope>NUCLEOTIDE SEQUENCE [LARGE SCALE GENOMIC DNA]</scope>
    <source>
        <strain evidence="8 9">1ZS3-15</strain>
    </source>
</reference>
<evidence type="ECO:0000256" key="6">
    <source>
        <dbReference type="SAM" id="MobiDB-lite"/>
    </source>
</evidence>
<dbReference type="Pfam" id="PF13416">
    <property type="entry name" value="SBP_bac_8"/>
    <property type="match status" value="1"/>
</dbReference>
<dbReference type="EMBL" id="LYPB01000087">
    <property type="protein sequence ID" value="OAS14917.1"/>
    <property type="molecule type" value="Genomic_DNA"/>
</dbReference>